<dbReference type="AlphaFoldDB" id="A0A9P5UAD5"/>
<proteinExistence type="predicted"/>
<feature type="region of interest" description="Disordered" evidence="1">
    <location>
        <begin position="1"/>
        <end position="21"/>
    </location>
</feature>
<accession>A0A9P5UAD5</accession>
<evidence type="ECO:0000313" key="3">
    <source>
        <dbReference type="Proteomes" id="UP000772434"/>
    </source>
</evidence>
<reference evidence="2" key="1">
    <citation type="submission" date="2020-11" db="EMBL/GenBank/DDBJ databases">
        <authorList>
            <consortium name="DOE Joint Genome Institute"/>
            <person name="Ahrendt S."/>
            <person name="Riley R."/>
            <person name="Andreopoulos W."/>
            <person name="Labutti K."/>
            <person name="Pangilinan J."/>
            <person name="Ruiz-Duenas F.J."/>
            <person name="Barrasa J.M."/>
            <person name="Sanchez-Garcia M."/>
            <person name="Camarero S."/>
            <person name="Miyauchi S."/>
            <person name="Serrano A."/>
            <person name="Linde D."/>
            <person name="Babiker R."/>
            <person name="Drula E."/>
            <person name="Ayuso-Fernandez I."/>
            <person name="Pacheco R."/>
            <person name="Padilla G."/>
            <person name="Ferreira P."/>
            <person name="Barriuso J."/>
            <person name="Kellner H."/>
            <person name="Castanera R."/>
            <person name="Alfaro M."/>
            <person name="Ramirez L."/>
            <person name="Pisabarro A.G."/>
            <person name="Kuo A."/>
            <person name="Tritt A."/>
            <person name="Lipzen A."/>
            <person name="He G."/>
            <person name="Yan M."/>
            <person name="Ng V."/>
            <person name="Cullen D."/>
            <person name="Martin F."/>
            <person name="Rosso M.-N."/>
            <person name="Henrissat B."/>
            <person name="Hibbett D."/>
            <person name="Martinez A.T."/>
            <person name="Grigoriev I.V."/>
        </authorList>
    </citation>
    <scope>NUCLEOTIDE SEQUENCE</scope>
    <source>
        <strain evidence="2">AH 40177</strain>
    </source>
</reference>
<dbReference type="Proteomes" id="UP000772434">
    <property type="component" value="Unassembled WGS sequence"/>
</dbReference>
<comment type="caution">
    <text evidence="2">The sequence shown here is derived from an EMBL/GenBank/DDBJ whole genome shotgun (WGS) entry which is preliminary data.</text>
</comment>
<keyword evidence="3" id="KW-1185">Reference proteome</keyword>
<name>A0A9P5UAD5_9AGAR</name>
<evidence type="ECO:0000313" key="2">
    <source>
        <dbReference type="EMBL" id="KAF9070953.1"/>
    </source>
</evidence>
<gene>
    <name evidence="2" type="ORF">BDP27DRAFT_1322945</name>
</gene>
<protein>
    <submittedName>
        <fullName evidence="2">Uncharacterized protein</fullName>
    </submittedName>
</protein>
<evidence type="ECO:0000256" key="1">
    <source>
        <dbReference type="SAM" id="MobiDB-lite"/>
    </source>
</evidence>
<organism evidence="2 3">
    <name type="scientific">Rhodocollybia butyracea</name>
    <dbReference type="NCBI Taxonomy" id="206335"/>
    <lineage>
        <taxon>Eukaryota</taxon>
        <taxon>Fungi</taxon>
        <taxon>Dikarya</taxon>
        <taxon>Basidiomycota</taxon>
        <taxon>Agaricomycotina</taxon>
        <taxon>Agaricomycetes</taxon>
        <taxon>Agaricomycetidae</taxon>
        <taxon>Agaricales</taxon>
        <taxon>Marasmiineae</taxon>
        <taxon>Omphalotaceae</taxon>
        <taxon>Rhodocollybia</taxon>
    </lineage>
</organism>
<sequence length="267" mass="30115">MKSPSAGSAPRRPGLTRGLATLHSDSSVSLLTRLPSVKLKGRKALPTRPVSNLRDYMPPSASRSSWSGMPFDQFERRVRHAAGSDAVSPDMAALQVFLISKVCEINVHRAMLDLPPWRVPNDVSLLRHVCKVWWGEGLEIPELKLVDGRYEIDYEAIERDRETQEILSNTPLIAMSTAEERAIAEAKQAEKDRRARAWHRLSNRGPYGVQMQQKRKKSRKTTSILKIAIWAKVGRAFAAPAKLYLRSRKYRSSGKGYRPQSEVSIPF</sequence>
<dbReference type="OrthoDB" id="2927948at2759"/>
<dbReference type="EMBL" id="JADNRY010000036">
    <property type="protein sequence ID" value="KAF9070953.1"/>
    <property type="molecule type" value="Genomic_DNA"/>
</dbReference>